<proteinExistence type="predicted"/>
<name>A0A3E2DM94_9ACTN</name>
<comment type="caution">
    <text evidence="1">The sequence shown here is derived from an EMBL/GenBank/DDBJ whole genome shotgun (WGS) entry which is preliminary data.</text>
</comment>
<gene>
    <name evidence="1" type="ORF">CHT91_02865</name>
</gene>
<dbReference type="AlphaFoldDB" id="A0A3E2DM94"/>
<organism evidence="1 2">
    <name type="scientific">Cutibacterium avidum</name>
    <dbReference type="NCBI Taxonomy" id="33010"/>
    <lineage>
        <taxon>Bacteria</taxon>
        <taxon>Bacillati</taxon>
        <taxon>Actinomycetota</taxon>
        <taxon>Actinomycetes</taxon>
        <taxon>Propionibacteriales</taxon>
        <taxon>Propionibacteriaceae</taxon>
        <taxon>Cutibacterium</taxon>
    </lineage>
</organism>
<dbReference type="Proteomes" id="UP000259211">
    <property type="component" value="Unassembled WGS sequence"/>
</dbReference>
<accession>A0A3E2DM94</accession>
<protein>
    <submittedName>
        <fullName evidence="1">Uncharacterized protein</fullName>
    </submittedName>
</protein>
<reference evidence="1 2" key="1">
    <citation type="submission" date="2017-07" db="EMBL/GenBank/DDBJ databases">
        <authorList>
            <person name="Sun Z.S."/>
            <person name="Albrecht U."/>
            <person name="Echele G."/>
            <person name="Lee C.C."/>
        </authorList>
    </citation>
    <scope>NUCLEOTIDE SEQUENCE [LARGE SCALE GENOMIC DNA]</scope>
    <source>
        <strain evidence="1 2">P16-029</strain>
    </source>
</reference>
<sequence>MSHISVGQPWTLVSCQESADDSSWMWTHPCGAVLSARLRQSDEVELIAGITMPPGIDTAEMTVPGPIWIPDDPLPAAVWAAGAHGLVVTRTCRDEHPALMVWRQDMGDSCAVDEGVSLLGSEIALAPGNSRMALWRGRLTDDIGEALGSLPAWLPAETIVDQPEEMVCHTPDAGILVDGAEHTSETIGPLPVGAHDLAIHESRGATRVLIGWSPDLATAVGARVDEILSGFDPRTVTGPQMWLLMSAVGMRVAPFSALEMAVEGLENVLSRPFGSADDHVARLLTCCAAFRLGHRMSDSELRDEGLRRLWELSLDEPGTFMSRCIASAELATLVPEHVWVNVVSGEGEDPLVRAERAIWTGRCASRDADEAVWELGAFLPTVPGGPLYAQGHRVSRRRAALAHAMTTVWPEELTSSFGSPRVGELRQRTLRRLLVSEHLDDEDLALLTW</sequence>
<dbReference type="EMBL" id="NOWI01000002">
    <property type="protein sequence ID" value="RFT46502.1"/>
    <property type="molecule type" value="Genomic_DNA"/>
</dbReference>
<evidence type="ECO:0000313" key="1">
    <source>
        <dbReference type="EMBL" id="RFT46502.1"/>
    </source>
</evidence>
<evidence type="ECO:0000313" key="2">
    <source>
        <dbReference type="Proteomes" id="UP000259211"/>
    </source>
</evidence>